<dbReference type="AlphaFoldDB" id="A0A1F5KGS4"/>
<feature type="transmembrane region" description="Helical" evidence="1">
    <location>
        <begin position="90"/>
        <end position="108"/>
    </location>
</feature>
<evidence type="ECO:0000256" key="1">
    <source>
        <dbReference type="SAM" id="Phobius"/>
    </source>
</evidence>
<evidence type="ECO:0000313" key="3">
    <source>
        <dbReference type="Proteomes" id="UP000177328"/>
    </source>
</evidence>
<evidence type="ECO:0000313" key="2">
    <source>
        <dbReference type="EMBL" id="OGE40143.1"/>
    </source>
</evidence>
<gene>
    <name evidence="2" type="ORF">A3D25_05090</name>
</gene>
<sequence>MPKVFETDLLSALPQSEVSATTPPPAPLLTGTESIPKLEAPGILESPHDMLLESGHQRPSQPEEDHNDPLRTLVTWKALSRPFKKKDRSFYTTVAILVILFSPIALFLGGMPLFFALAALGFVVYVFNMVAPEDVDYKFSTQGVTIADHFYHWQELDSFWMSQKDGHSVLNILTQFRFPGVLMLTVEPGKEEEVKRVCARFLPFREIVPKTLVEKWAEGLQKHFPLENPHK</sequence>
<protein>
    <recommendedName>
        <fullName evidence="4">DUF5673 domain-containing protein</fullName>
    </recommendedName>
</protein>
<proteinExistence type="predicted"/>
<organism evidence="2 3">
    <name type="scientific">Candidatus Daviesbacteria bacterium RIFCSPHIGHO2_02_FULL_43_12</name>
    <dbReference type="NCBI Taxonomy" id="1797776"/>
    <lineage>
        <taxon>Bacteria</taxon>
        <taxon>Candidatus Daviesiibacteriota</taxon>
    </lineage>
</organism>
<reference evidence="2 3" key="1">
    <citation type="journal article" date="2016" name="Nat. Commun.">
        <title>Thousands of microbial genomes shed light on interconnected biogeochemical processes in an aquifer system.</title>
        <authorList>
            <person name="Anantharaman K."/>
            <person name="Brown C.T."/>
            <person name="Hug L.A."/>
            <person name="Sharon I."/>
            <person name="Castelle C.J."/>
            <person name="Probst A.J."/>
            <person name="Thomas B.C."/>
            <person name="Singh A."/>
            <person name="Wilkins M.J."/>
            <person name="Karaoz U."/>
            <person name="Brodie E.L."/>
            <person name="Williams K.H."/>
            <person name="Hubbard S.S."/>
            <person name="Banfield J.F."/>
        </authorList>
    </citation>
    <scope>NUCLEOTIDE SEQUENCE [LARGE SCALE GENOMIC DNA]</scope>
</reference>
<name>A0A1F5KGS4_9BACT</name>
<keyword evidence="1" id="KW-0472">Membrane</keyword>
<keyword evidence="1" id="KW-0812">Transmembrane</keyword>
<dbReference type="EMBL" id="MFDD01000014">
    <property type="protein sequence ID" value="OGE40143.1"/>
    <property type="molecule type" value="Genomic_DNA"/>
</dbReference>
<dbReference type="Proteomes" id="UP000177328">
    <property type="component" value="Unassembled WGS sequence"/>
</dbReference>
<comment type="caution">
    <text evidence="2">The sequence shown here is derived from an EMBL/GenBank/DDBJ whole genome shotgun (WGS) entry which is preliminary data.</text>
</comment>
<evidence type="ECO:0008006" key="4">
    <source>
        <dbReference type="Google" id="ProtNLM"/>
    </source>
</evidence>
<accession>A0A1F5KGS4</accession>
<feature type="transmembrane region" description="Helical" evidence="1">
    <location>
        <begin position="114"/>
        <end position="131"/>
    </location>
</feature>
<keyword evidence="1" id="KW-1133">Transmembrane helix</keyword>